<dbReference type="RefSeq" id="WP_173945278.1">
    <property type="nucleotide sequence ID" value="NZ_CP102845.1"/>
</dbReference>
<gene>
    <name evidence="1" type="ORF">HPT29_013735</name>
</gene>
<dbReference type="PANTHER" id="PTHR36932:SF1">
    <property type="entry name" value="CAPSULAR POLYSACCHARIDE BIOSYNTHESIS PROTEIN"/>
    <property type="match status" value="1"/>
</dbReference>
<dbReference type="InterPro" id="IPR053158">
    <property type="entry name" value="CapK_Type1_Caps_Biosynth"/>
</dbReference>
<name>A0ABY5RK72_9HYPH</name>
<dbReference type="Gene3D" id="3.40.50.12780">
    <property type="entry name" value="N-terminal domain of ligase-like"/>
    <property type="match status" value="1"/>
</dbReference>
<keyword evidence="2" id="KW-1185">Reference proteome</keyword>
<proteinExistence type="predicted"/>
<sequence length="457" mass="51616">MVNWRRPILHLYDTYVRRNPVPAYASRLNEFYSRPVEHRREVQSRRLTDLLLHASHNVPYYRKTLAQHGIVRNGSVDLDRFRDVPILTRDILQTEFNNLRSDDLASRDWYENKSGGSSGEPVKIIQERRYEQLGLATVAMHYQWAGRSPGEPLVKLWGSDRDVMDGTLGWRNELSNFIRNQIFLNSFKMSRVNLERYANSIRKVRPVVIEAYAESIYELALHMNGSDIEDVGIRSIITSAGTLFPFIRDEIERAFGCPALNRYGSREVGSIAAERTAGAGLEVFSYTHLVEVVDDDGRPCGPGEEGNVLVTCLTNFAMPIIRYRIGDRALVGDVAPTPIQSIERLLNVTGRSSDAFVRDDGSTVPGIFFIHFLGIVHQADWLKKVQIIQQDYNKILVRMVLAAPPPLPSLEEIRASLQQIMGGDCQVEFETADDIPPLASGKYQYTQSLVPRSGPPG</sequence>
<evidence type="ECO:0000313" key="1">
    <source>
        <dbReference type="EMBL" id="UVF17606.1"/>
    </source>
</evidence>
<protein>
    <submittedName>
        <fullName evidence="1">Phenylacetate--CoA ligase family protein</fullName>
    </submittedName>
</protein>
<dbReference type="PANTHER" id="PTHR36932">
    <property type="entry name" value="CAPSULAR POLYSACCHARIDE BIOSYNTHESIS PROTEIN"/>
    <property type="match status" value="1"/>
</dbReference>
<dbReference type="SUPFAM" id="SSF56801">
    <property type="entry name" value="Acetyl-CoA synthetase-like"/>
    <property type="match status" value="1"/>
</dbReference>
<accession>A0ABY5RK72</accession>
<reference evidence="1" key="1">
    <citation type="submission" date="2022-08" db="EMBL/GenBank/DDBJ databases">
        <title>Microvirga terrae sp. nov., isolated from soil.</title>
        <authorList>
            <person name="Kim K.H."/>
            <person name="Seo Y.L."/>
            <person name="Kim J.M."/>
            <person name="Lee J.K."/>
            <person name="Han D.M."/>
            <person name="Jeon C.O."/>
        </authorList>
    </citation>
    <scope>NUCLEOTIDE SEQUENCE</scope>
    <source>
        <strain evidence="1">R24</strain>
    </source>
</reference>
<keyword evidence="1" id="KW-0436">Ligase</keyword>
<dbReference type="InterPro" id="IPR042099">
    <property type="entry name" value="ANL_N_sf"/>
</dbReference>
<dbReference type="GO" id="GO:0016874">
    <property type="term" value="F:ligase activity"/>
    <property type="evidence" value="ECO:0007669"/>
    <property type="project" value="UniProtKB-KW"/>
</dbReference>
<organism evidence="1 2">
    <name type="scientific">Microvirga terrae</name>
    <dbReference type="NCBI Taxonomy" id="2740529"/>
    <lineage>
        <taxon>Bacteria</taxon>
        <taxon>Pseudomonadati</taxon>
        <taxon>Pseudomonadota</taxon>
        <taxon>Alphaproteobacteria</taxon>
        <taxon>Hyphomicrobiales</taxon>
        <taxon>Methylobacteriaceae</taxon>
        <taxon>Microvirga</taxon>
    </lineage>
</organism>
<evidence type="ECO:0000313" key="2">
    <source>
        <dbReference type="Proteomes" id="UP001017257"/>
    </source>
</evidence>
<dbReference type="Proteomes" id="UP001017257">
    <property type="component" value="Chromosome"/>
</dbReference>
<dbReference type="EMBL" id="CP102845">
    <property type="protein sequence ID" value="UVF17606.1"/>
    <property type="molecule type" value="Genomic_DNA"/>
</dbReference>